<protein>
    <submittedName>
        <fullName evidence="1">Uncharacterized protein</fullName>
    </submittedName>
</protein>
<comment type="caution">
    <text evidence="1">The sequence shown here is derived from an EMBL/GenBank/DDBJ whole genome shotgun (WGS) entry which is preliminary data.</text>
</comment>
<proteinExistence type="predicted"/>
<evidence type="ECO:0000313" key="2">
    <source>
        <dbReference type="Proteomes" id="UP000253551"/>
    </source>
</evidence>
<feature type="non-terminal residue" evidence="1">
    <location>
        <position position="1"/>
    </location>
</feature>
<name>A0A367IP38_RHIST</name>
<accession>A0A367IP38</accession>
<dbReference type="Proteomes" id="UP000253551">
    <property type="component" value="Unassembled WGS sequence"/>
</dbReference>
<organism evidence="1 2">
    <name type="scientific">Rhizopus stolonifer</name>
    <name type="common">Rhizopus nigricans</name>
    <dbReference type="NCBI Taxonomy" id="4846"/>
    <lineage>
        <taxon>Eukaryota</taxon>
        <taxon>Fungi</taxon>
        <taxon>Fungi incertae sedis</taxon>
        <taxon>Mucoromycota</taxon>
        <taxon>Mucoromycotina</taxon>
        <taxon>Mucoromycetes</taxon>
        <taxon>Mucorales</taxon>
        <taxon>Mucorineae</taxon>
        <taxon>Rhizopodaceae</taxon>
        <taxon>Rhizopus</taxon>
    </lineage>
</organism>
<reference evidence="1 2" key="1">
    <citation type="journal article" date="2018" name="G3 (Bethesda)">
        <title>Phylogenetic and Phylogenomic Definition of Rhizopus Species.</title>
        <authorList>
            <person name="Gryganskyi A.P."/>
            <person name="Golan J."/>
            <person name="Dolatabadi S."/>
            <person name="Mondo S."/>
            <person name="Robb S."/>
            <person name="Idnurm A."/>
            <person name="Muszewska A."/>
            <person name="Steczkiewicz K."/>
            <person name="Masonjones S."/>
            <person name="Liao H.L."/>
            <person name="Gajdeczka M.T."/>
            <person name="Anike F."/>
            <person name="Vuek A."/>
            <person name="Anishchenko I.M."/>
            <person name="Voigt K."/>
            <person name="de Hoog G.S."/>
            <person name="Smith M.E."/>
            <person name="Heitman J."/>
            <person name="Vilgalys R."/>
            <person name="Stajich J.E."/>
        </authorList>
    </citation>
    <scope>NUCLEOTIDE SEQUENCE [LARGE SCALE GENOMIC DNA]</scope>
    <source>
        <strain evidence="1 2">LSU 92-RS-03</strain>
    </source>
</reference>
<gene>
    <name evidence="1" type="ORF">CU098_005568</name>
</gene>
<dbReference type="EMBL" id="PJQM01006605">
    <property type="protein sequence ID" value="RCH79406.1"/>
    <property type="molecule type" value="Genomic_DNA"/>
</dbReference>
<evidence type="ECO:0000313" key="1">
    <source>
        <dbReference type="EMBL" id="RCH79406.1"/>
    </source>
</evidence>
<keyword evidence="2" id="KW-1185">Reference proteome</keyword>
<dbReference type="AlphaFoldDB" id="A0A367IP38"/>
<sequence length="116" mass="13018">TLVTSIRLLDAVITEDGDITANVSATYPVGHLTISGKVISQCLWQPKIVVTTVTKSQFSIFLTKDRLLEEEAYDNITELTVPQEKGHFLIKKDNRSASINFLKLITVFTIVRADYF</sequence>